<feature type="site" description="Stabilizes the basic form of H active site to accept a proton" evidence="7">
    <location>
        <position position="90"/>
    </location>
</feature>
<feature type="active site" description="Proton acceptor" evidence="7">
    <location>
        <position position="19"/>
    </location>
</feature>
<feature type="binding site" evidence="7">
    <location>
        <position position="63"/>
    </location>
    <ligand>
        <name>tRNA</name>
        <dbReference type="ChEBI" id="CHEBI:17843"/>
    </ligand>
</feature>
<dbReference type="InterPro" id="IPR036416">
    <property type="entry name" value="Pept_tRNA_hydro_sf"/>
</dbReference>
<evidence type="ECO:0000256" key="3">
    <source>
        <dbReference type="ARBA" id="ARBA00022801"/>
    </source>
</evidence>
<dbReference type="EMBL" id="MGFJ01000035">
    <property type="protein sequence ID" value="OGM01943.1"/>
    <property type="molecule type" value="Genomic_DNA"/>
</dbReference>
<dbReference type="CDD" id="cd00462">
    <property type="entry name" value="PTH"/>
    <property type="match status" value="1"/>
</dbReference>
<reference evidence="10 11" key="1">
    <citation type="journal article" date="2016" name="Nat. Commun.">
        <title>Thousands of microbial genomes shed light on interconnected biogeochemical processes in an aquifer system.</title>
        <authorList>
            <person name="Anantharaman K."/>
            <person name="Brown C.T."/>
            <person name="Hug L.A."/>
            <person name="Sharon I."/>
            <person name="Castelle C.J."/>
            <person name="Probst A.J."/>
            <person name="Thomas B.C."/>
            <person name="Singh A."/>
            <person name="Wilkins M.J."/>
            <person name="Karaoz U."/>
            <person name="Brodie E.L."/>
            <person name="Williams K.H."/>
            <person name="Hubbard S.S."/>
            <person name="Banfield J.F."/>
        </authorList>
    </citation>
    <scope>NUCLEOTIDE SEQUENCE [LARGE SCALE GENOMIC DNA]</scope>
</reference>
<evidence type="ECO:0000256" key="1">
    <source>
        <dbReference type="ARBA" id="ARBA00013260"/>
    </source>
</evidence>
<feature type="site" description="Discriminates between blocked and unblocked aminoacyl-tRNA" evidence="7">
    <location>
        <position position="9"/>
    </location>
</feature>
<evidence type="ECO:0000256" key="8">
    <source>
        <dbReference type="RuleBase" id="RU000673"/>
    </source>
</evidence>
<keyword evidence="3 7" id="KW-0378">Hydrolase</keyword>
<dbReference type="InterPro" id="IPR018171">
    <property type="entry name" value="Pept_tRNA_hydro_CS"/>
</dbReference>
<dbReference type="InterPro" id="IPR001328">
    <property type="entry name" value="Pept_tRNA_hydro"/>
</dbReference>
<dbReference type="PANTHER" id="PTHR17224">
    <property type="entry name" value="PEPTIDYL-TRNA HYDROLASE"/>
    <property type="match status" value="1"/>
</dbReference>
<comment type="subcellular location">
    <subcellularLocation>
        <location evidence="7">Cytoplasm</location>
    </subcellularLocation>
</comment>
<gene>
    <name evidence="7" type="primary">pth</name>
    <name evidence="10" type="ORF">A2115_03750</name>
</gene>
<comment type="caution">
    <text evidence="10">The sequence shown here is derived from an EMBL/GenBank/DDBJ whole genome shotgun (WGS) entry which is preliminary data.</text>
</comment>
<dbReference type="EC" id="3.1.1.29" evidence="1 7"/>
<dbReference type="GO" id="GO:0000049">
    <property type="term" value="F:tRNA binding"/>
    <property type="evidence" value="ECO:0007669"/>
    <property type="project" value="UniProtKB-UniRule"/>
</dbReference>
<accession>A0A1F7WGK3</accession>
<keyword evidence="7" id="KW-0963">Cytoplasm</keyword>
<feature type="binding site" evidence="7">
    <location>
        <position position="65"/>
    </location>
    <ligand>
        <name>tRNA</name>
        <dbReference type="ChEBI" id="CHEBI:17843"/>
    </ligand>
</feature>
<name>A0A1F7WGK3_9BACT</name>
<comment type="subunit">
    <text evidence="7">Monomer.</text>
</comment>
<protein>
    <recommendedName>
        <fullName evidence="6 7">Peptidyl-tRNA hydrolase</fullName>
        <shortName evidence="7">Pth</shortName>
        <ecNumber evidence="1 7">3.1.1.29</ecNumber>
    </recommendedName>
</protein>
<evidence type="ECO:0000256" key="4">
    <source>
        <dbReference type="ARBA" id="ARBA00022884"/>
    </source>
</evidence>
<evidence type="ECO:0000313" key="11">
    <source>
        <dbReference type="Proteomes" id="UP000176198"/>
    </source>
</evidence>
<organism evidence="10 11">
    <name type="scientific">Candidatus Woesebacteria bacterium GWA1_41_8</name>
    <dbReference type="NCBI Taxonomy" id="1802471"/>
    <lineage>
        <taxon>Bacteria</taxon>
        <taxon>Candidatus Woeseibacteriota</taxon>
    </lineage>
</organism>
<comment type="similarity">
    <text evidence="5 7 9">Belongs to the PTH family.</text>
</comment>
<dbReference type="GO" id="GO:0004045">
    <property type="term" value="F:peptidyl-tRNA hydrolase activity"/>
    <property type="evidence" value="ECO:0007669"/>
    <property type="project" value="UniProtKB-UniRule"/>
</dbReference>
<evidence type="ECO:0000256" key="5">
    <source>
        <dbReference type="ARBA" id="ARBA00038063"/>
    </source>
</evidence>
<proteinExistence type="inferred from homology"/>
<dbReference type="SUPFAM" id="SSF53178">
    <property type="entry name" value="Peptidyl-tRNA hydrolase-like"/>
    <property type="match status" value="1"/>
</dbReference>
<evidence type="ECO:0000313" key="10">
    <source>
        <dbReference type="EMBL" id="OGM01943.1"/>
    </source>
</evidence>
<dbReference type="PROSITE" id="PS01195">
    <property type="entry name" value="PEPT_TRNA_HYDROL_1"/>
    <property type="match status" value="1"/>
</dbReference>
<keyword evidence="2 7" id="KW-0820">tRNA-binding</keyword>
<comment type="function">
    <text evidence="7">Catalyzes the release of premature peptidyl moieties from peptidyl-tRNA molecules trapped in stalled 50S ribosomal subunits, and thus maintains levels of free tRNAs and 50S ribosomes.</text>
</comment>
<keyword evidence="4 7" id="KW-0694">RNA-binding</keyword>
<evidence type="ECO:0000256" key="7">
    <source>
        <dbReference type="HAMAP-Rule" id="MF_00083"/>
    </source>
</evidence>
<dbReference type="GO" id="GO:0006515">
    <property type="term" value="P:protein quality control for misfolded or incompletely synthesized proteins"/>
    <property type="evidence" value="ECO:0007669"/>
    <property type="project" value="UniProtKB-UniRule"/>
</dbReference>
<dbReference type="HAMAP" id="MF_00083">
    <property type="entry name" value="Pept_tRNA_hydro_bact"/>
    <property type="match status" value="1"/>
</dbReference>
<evidence type="ECO:0000256" key="2">
    <source>
        <dbReference type="ARBA" id="ARBA00022555"/>
    </source>
</evidence>
<dbReference type="Pfam" id="PF01195">
    <property type="entry name" value="Pept_tRNA_hydro"/>
    <property type="match status" value="1"/>
</dbReference>
<comment type="caution">
    <text evidence="7">Lacks conserved residue(s) required for the propagation of feature annotation.</text>
</comment>
<feature type="binding site" evidence="7">
    <location>
        <position position="14"/>
    </location>
    <ligand>
        <name>tRNA</name>
        <dbReference type="ChEBI" id="CHEBI:17843"/>
    </ligand>
</feature>
<sequence>MHLIVGLGNPGERYEDTRHNVGFMVLDELAKAMNLPDWQLVKKFKSELVDKKPVAVLVKPQTFMNDSGVAVSKLATFYKLSATDIFVVHDDLDIRLGEYKMQKGIGPRLHYGVQSIEEKLGRKDFWRVRVGVDYRGSENRIAGEDYVLQNFYEKEVLIVDNVVDRIVNELTNRLGINVAIN</sequence>
<comment type="catalytic activity">
    <reaction evidence="7 8">
        <text>an N-acyl-L-alpha-aminoacyl-tRNA + H2O = an N-acyl-L-amino acid + a tRNA + H(+)</text>
        <dbReference type="Rhea" id="RHEA:54448"/>
        <dbReference type="Rhea" id="RHEA-COMP:10123"/>
        <dbReference type="Rhea" id="RHEA-COMP:13883"/>
        <dbReference type="ChEBI" id="CHEBI:15377"/>
        <dbReference type="ChEBI" id="CHEBI:15378"/>
        <dbReference type="ChEBI" id="CHEBI:59874"/>
        <dbReference type="ChEBI" id="CHEBI:78442"/>
        <dbReference type="ChEBI" id="CHEBI:138191"/>
        <dbReference type="EC" id="3.1.1.29"/>
    </reaction>
</comment>
<evidence type="ECO:0000256" key="6">
    <source>
        <dbReference type="ARBA" id="ARBA00050038"/>
    </source>
</evidence>
<dbReference type="Gene3D" id="3.40.50.1470">
    <property type="entry name" value="Peptidyl-tRNA hydrolase"/>
    <property type="match status" value="1"/>
</dbReference>
<dbReference type="GO" id="GO:0072344">
    <property type="term" value="P:rescue of stalled ribosome"/>
    <property type="evidence" value="ECO:0007669"/>
    <property type="project" value="UniProtKB-UniRule"/>
</dbReference>
<dbReference type="NCBIfam" id="TIGR00447">
    <property type="entry name" value="pth"/>
    <property type="match status" value="1"/>
</dbReference>
<evidence type="ECO:0000256" key="9">
    <source>
        <dbReference type="RuleBase" id="RU004320"/>
    </source>
</evidence>
<dbReference type="Proteomes" id="UP000176198">
    <property type="component" value="Unassembled WGS sequence"/>
</dbReference>
<dbReference type="AlphaFoldDB" id="A0A1F7WGK3"/>
<dbReference type="GO" id="GO:0005737">
    <property type="term" value="C:cytoplasm"/>
    <property type="evidence" value="ECO:0007669"/>
    <property type="project" value="UniProtKB-SubCell"/>
</dbReference>
<comment type="function">
    <text evidence="7">Hydrolyzes ribosome-free peptidyl-tRNAs (with 1 or more amino acids incorporated), which drop off the ribosome during protein synthesis, or as a result of ribosome stalling.</text>
</comment>
<dbReference type="PANTHER" id="PTHR17224:SF1">
    <property type="entry name" value="PEPTIDYL-TRNA HYDROLASE"/>
    <property type="match status" value="1"/>
</dbReference>
<dbReference type="STRING" id="1802471.A2115_03750"/>